<evidence type="ECO:0000259" key="2">
    <source>
        <dbReference type="PROSITE" id="PS50215"/>
    </source>
</evidence>
<dbReference type="InterPro" id="IPR024079">
    <property type="entry name" value="MetalloPept_cat_dom_sf"/>
</dbReference>
<gene>
    <name evidence="3" type="ORF">PV328_002845</name>
</gene>
<dbReference type="Proteomes" id="UP001168990">
    <property type="component" value="Unassembled WGS sequence"/>
</dbReference>
<dbReference type="GO" id="GO:0006509">
    <property type="term" value="P:membrane protein ectodomain proteolysis"/>
    <property type="evidence" value="ECO:0007669"/>
    <property type="project" value="TreeGrafter"/>
</dbReference>
<name>A0AA39F749_9HYME</name>
<feature type="binding site" evidence="1">
    <location>
        <position position="351"/>
    </location>
    <ligand>
        <name>Zn(2+)</name>
        <dbReference type="ChEBI" id="CHEBI:29105"/>
        <note>catalytic</note>
    </ligand>
</feature>
<dbReference type="GO" id="GO:0004222">
    <property type="term" value="F:metalloendopeptidase activity"/>
    <property type="evidence" value="ECO:0007669"/>
    <property type="project" value="InterPro"/>
</dbReference>
<comment type="caution">
    <text evidence="3">The sequence shown here is derived from an EMBL/GenBank/DDBJ whole genome shotgun (WGS) entry which is preliminary data.</text>
</comment>
<feature type="binding site" evidence="1">
    <location>
        <position position="361"/>
    </location>
    <ligand>
        <name>Zn(2+)</name>
        <dbReference type="ChEBI" id="CHEBI:29105"/>
        <note>catalytic</note>
    </ligand>
</feature>
<dbReference type="AlphaFoldDB" id="A0AA39F749"/>
<dbReference type="PANTHER" id="PTHR11905:SF249">
    <property type="entry name" value="SOL NARAE, ISOFORM C"/>
    <property type="match status" value="1"/>
</dbReference>
<dbReference type="Pfam" id="PF01421">
    <property type="entry name" value="Reprolysin"/>
    <property type="match status" value="1"/>
</dbReference>
<dbReference type="SUPFAM" id="SSF55486">
    <property type="entry name" value="Metalloproteases ('zincins'), catalytic domain"/>
    <property type="match status" value="1"/>
</dbReference>
<proteinExistence type="predicted"/>
<dbReference type="GO" id="GO:0046872">
    <property type="term" value="F:metal ion binding"/>
    <property type="evidence" value="ECO:0007669"/>
    <property type="project" value="UniProtKB-KW"/>
</dbReference>
<feature type="domain" description="Peptidase M12B" evidence="2">
    <location>
        <begin position="183"/>
        <end position="415"/>
    </location>
</feature>
<evidence type="ECO:0000313" key="3">
    <source>
        <dbReference type="EMBL" id="KAK0164189.1"/>
    </source>
</evidence>
<evidence type="ECO:0000313" key="4">
    <source>
        <dbReference type="Proteomes" id="UP001168990"/>
    </source>
</evidence>
<reference evidence="3" key="2">
    <citation type="submission" date="2023-03" db="EMBL/GenBank/DDBJ databases">
        <authorList>
            <person name="Inwood S.N."/>
            <person name="Skelly J.G."/>
            <person name="Guhlin J."/>
            <person name="Harrop T.W.R."/>
            <person name="Goldson S.G."/>
            <person name="Dearden P.K."/>
        </authorList>
    </citation>
    <scope>NUCLEOTIDE SEQUENCE</scope>
    <source>
        <strain evidence="3">Irish</strain>
        <tissue evidence="3">Whole body</tissue>
    </source>
</reference>
<keyword evidence="1" id="KW-0479">Metal-binding</keyword>
<dbReference type="PROSITE" id="PS50215">
    <property type="entry name" value="ADAM_MEPRO"/>
    <property type="match status" value="1"/>
</dbReference>
<keyword evidence="1" id="KW-0862">Zinc</keyword>
<dbReference type="EMBL" id="JAQQBS010001422">
    <property type="protein sequence ID" value="KAK0164189.1"/>
    <property type="molecule type" value="Genomic_DNA"/>
</dbReference>
<feature type="active site" evidence="1">
    <location>
        <position position="352"/>
    </location>
</feature>
<dbReference type="PANTHER" id="PTHR11905">
    <property type="entry name" value="ADAM A DISINTEGRIN AND METALLOPROTEASE DOMAIN"/>
    <property type="match status" value="1"/>
</dbReference>
<dbReference type="InterPro" id="IPR001590">
    <property type="entry name" value="Peptidase_M12B"/>
</dbReference>
<feature type="binding site" evidence="1">
    <location>
        <position position="355"/>
    </location>
    <ligand>
        <name>Zn(2+)</name>
        <dbReference type="ChEBI" id="CHEBI:29105"/>
        <note>catalytic</note>
    </ligand>
</feature>
<protein>
    <recommendedName>
        <fullName evidence="2">Peptidase M12B domain-containing protein</fullName>
    </recommendedName>
</protein>
<sequence length="506" mass="58167">MIKLRYSRQATNGDLTKVEFPLNNKNITLNLKKSYLIGTRTPVWVLREGNPDSLIEEIDPLTIGNAVQYYVDEDENASLGVITNYENEISVWGTYDEYFISPGHYSRFYKRRRRSVDNKNSTNIHESEVSITDFHKISRISKFEISKSIKSLLNKRREYFDKNGWKESNKSRKVREASKNFTIYPEILVITDYNIKFTSVNSPQFYNFLMYLIVFWNSVDLRFRELQDPRIRLHISGIVVAMSHKSVPFFRSNLFTPFFESNFFMNRIKPNASIHSMGYWMSDHKKIFHMQLYDISIAMTNLPLCRNDTECRITSTLGAASAIGGYCAIDSLPRAIIRDNLDFSGILRATHEIGHILGASHDGTINNEKCLNYNDNIMNPFEENAYTKNIWSECSKRSISKFFKNNGTDCFRNIERSKDAGDNIILPVSLLDQCNSRGFMYACETTSTTCQALLCWNSGWEGLKTFWRCTNTGPAVEGSPCGKGICRNHLCIPTKHPLSGDFGLDK</sequence>
<keyword evidence="4" id="KW-1185">Reference proteome</keyword>
<organism evidence="3 4">
    <name type="scientific">Microctonus aethiopoides</name>
    <dbReference type="NCBI Taxonomy" id="144406"/>
    <lineage>
        <taxon>Eukaryota</taxon>
        <taxon>Metazoa</taxon>
        <taxon>Ecdysozoa</taxon>
        <taxon>Arthropoda</taxon>
        <taxon>Hexapoda</taxon>
        <taxon>Insecta</taxon>
        <taxon>Pterygota</taxon>
        <taxon>Neoptera</taxon>
        <taxon>Endopterygota</taxon>
        <taxon>Hymenoptera</taxon>
        <taxon>Apocrita</taxon>
        <taxon>Ichneumonoidea</taxon>
        <taxon>Braconidae</taxon>
        <taxon>Euphorinae</taxon>
        <taxon>Microctonus</taxon>
    </lineage>
</organism>
<comment type="caution">
    <text evidence="1">Lacks conserved residue(s) required for the propagation of feature annotation.</text>
</comment>
<evidence type="ECO:0000256" key="1">
    <source>
        <dbReference type="PROSITE-ProRule" id="PRU00276"/>
    </source>
</evidence>
<reference evidence="3" key="1">
    <citation type="journal article" date="2023" name="bioRxiv">
        <title>Scaffold-level genome assemblies of two parasitoid biocontrol wasps reveal the parthenogenesis mechanism and an associated novel virus.</title>
        <authorList>
            <person name="Inwood S."/>
            <person name="Skelly J."/>
            <person name="Guhlin J."/>
            <person name="Harrop T."/>
            <person name="Goldson S."/>
            <person name="Dearden P."/>
        </authorList>
    </citation>
    <scope>NUCLEOTIDE SEQUENCE</scope>
    <source>
        <strain evidence="3">Irish</strain>
        <tissue evidence="3">Whole body</tissue>
    </source>
</reference>
<accession>A0AA39F749</accession>
<dbReference type="Gene3D" id="3.40.390.10">
    <property type="entry name" value="Collagenase (Catalytic Domain)"/>
    <property type="match status" value="1"/>
</dbReference>